<dbReference type="InterPro" id="IPR008183">
    <property type="entry name" value="Aldose_1/G6P_1-epimerase"/>
</dbReference>
<evidence type="ECO:0000313" key="2">
    <source>
        <dbReference type="Proteomes" id="UP001314635"/>
    </source>
</evidence>
<dbReference type="Proteomes" id="UP001314635">
    <property type="component" value="Unassembled WGS sequence"/>
</dbReference>
<name>A0ABS5G9Q7_9BRAD</name>
<gene>
    <name evidence="1" type="ORF">JQ619_20015</name>
</gene>
<reference evidence="2" key="1">
    <citation type="journal article" date="2021" name="ISME J.">
        <title>Evolutionary origin and ecological implication of a unique nif island in free-living Bradyrhizobium lineages.</title>
        <authorList>
            <person name="Tao J."/>
        </authorList>
    </citation>
    <scope>NUCLEOTIDE SEQUENCE [LARGE SCALE GENOMIC DNA]</scope>
    <source>
        <strain evidence="2">SZCCT0094</strain>
    </source>
</reference>
<dbReference type="CDD" id="cd09024">
    <property type="entry name" value="Aldose_epim_lacX"/>
    <property type="match status" value="1"/>
</dbReference>
<dbReference type="InterPro" id="IPR037481">
    <property type="entry name" value="LacX"/>
</dbReference>
<dbReference type="Gene3D" id="2.70.98.10">
    <property type="match status" value="1"/>
</dbReference>
<keyword evidence="2" id="KW-1185">Reference proteome</keyword>
<dbReference type="SUPFAM" id="SSF74650">
    <property type="entry name" value="Galactose mutarotase-like"/>
    <property type="match status" value="1"/>
</dbReference>
<dbReference type="InterPro" id="IPR014718">
    <property type="entry name" value="GH-type_carb-bd"/>
</dbReference>
<dbReference type="Pfam" id="PF01263">
    <property type="entry name" value="Aldose_epim"/>
    <property type="match status" value="1"/>
</dbReference>
<organism evidence="1 2">
    <name type="scientific">Bradyrhizobium denitrificans</name>
    <dbReference type="NCBI Taxonomy" id="2734912"/>
    <lineage>
        <taxon>Bacteria</taxon>
        <taxon>Pseudomonadati</taxon>
        <taxon>Pseudomonadota</taxon>
        <taxon>Alphaproteobacteria</taxon>
        <taxon>Hyphomicrobiales</taxon>
        <taxon>Nitrobacteraceae</taxon>
        <taxon>Bradyrhizobium</taxon>
    </lineage>
</organism>
<comment type="caution">
    <text evidence="1">The sequence shown here is derived from an EMBL/GenBank/DDBJ whole genome shotgun (WGS) entry which is preliminary data.</text>
</comment>
<dbReference type="InterPro" id="IPR011013">
    <property type="entry name" value="Gal_mutarotase_sf_dom"/>
</dbReference>
<evidence type="ECO:0000313" key="1">
    <source>
        <dbReference type="EMBL" id="MBR1138062.1"/>
    </source>
</evidence>
<proteinExistence type="predicted"/>
<dbReference type="EMBL" id="JAFCLK010000018">
    <property type="protein sequence ID" value="MBR1138062.1"/>
    <property type="molecule type" value="Genomic_DNA"/>
</dbReference>
<accession>A0ABS5G9Q7</accession>
<protein>
    <submittedName>
        <fullName evidence="1">Aldose 1-epimerase family protein</fullName>
    </submittedName>
</protein>
<sequence length="291" mass="32239">MSDDLHTISAGGVTASIKAVGAELCSLKTTAGLELLWQAGPAWPRHAPWLFPIVGRLKDDQLRHRGRTYPMTQHGFARDLRFTWLERTAESCVLRLTDDETTRARYPFAFRLTLTYRITADRLDMAVEIANAGDEVLPASFGAHPAFNWPLLPGEPKESYRLLFAEPEPAPIRRLAGGLMRAAAEPSPIRGRDLALSERLFDDDAMILDHPVSCSLRFMGDKGPALVLAWDGFRELGIWSKPGGAPFLCIEPWRGYASPVGFDGELSDKPGVMQIPAGAAEMFNYRMTVEE</sequence>
<dbReference type="RefSeq" id="WP_172239131.1">
    <property type="nucleotide sequence ID" value="NZ_JABFDP010000021.1"/>
</dbReference>